<dbReference type="EMBL" id="AP028919">
    <property type="protein sequence ID" value="BET00539.1"/>
    <property type="molecule type" value="Genomic_DNA"/>
</dbReference>
<dbReference type="Proteomes" id="UP001307889">
    <property type="component" value="Chromosome 11"/>
</dbReference>
<name>A0ABN7B8G1_9HEMI</name>
<keyword evidence="2" id="KW-1185">Reference proteome</keyword>
<evidence type="ECO:0000313" key="1">
    <source>
        <dbReference type="EMBL" id="BET00539.1"/>
    </source>
</evidence>
<sequence>MELDGMDFTRHVSRQKCVANQTSDRIHHQVRVSPESLPDPAHRALGMSKASISVAGISVSSNSVVRYSIRQKPSHSAFEWLIKNGIRELKKPLR</sequence>
<accession>A0ABN7B8G1</accession>
<proteinExistence type="predicted"/>
<gene>
    <name evidence="1" type="ORF">NTJ_13355</name>
</gene>
<reference evidence="1 2" key="1">
    <citation type="submission" date="2023-09" db="EMBL/GenBank/DDBJ databases">
        <title>Nesidiocoris tenuis whole genome shotgun sequence.</title>
        <authorList>
            <person name="Shibata T."/>
            <person name="Shimoda M."/>
            <person name="Kobayashi T."/>
            <person name="Uehara T."/>
        </authorList>
    </citation>
    <scope>NUCLEOTIDE SEQUENCE [LARGE SCALE GENOMIC DNA]</scope>
    <source>
        <strain evidence="1 2">Japan</strain>
    </source>
</reference>
<protein>
    <submittedName>
        <fullName evidence="1">Uncharacterized protein</fullName>
    </submittedName>
</protein>
<evidence type="ECO:0000313" key="2">
    <source>
        <dbReference type="Proteomes" id="UP001307889"/>
    </source>
</evidence>
<organism evidence="1 2">
    <name type="scientific">Nesidiocoris tenuis</name>
    <dbReference type="NCBI Taxonomy" id="355587"/>
    <lineage>
        <taxon>Eukaryota</taxon>
        <taxon>Metazoa</taxon>
        <taxon>Ecdysozoa</taxon>
        <taxon>Arthropoda</taxon>
        <taxon>Hexapoda</taxon>
        <taxon>Insecta</taxon>
        <taxon>Pterygota</taxon>
        <taxon>Neoptera</taxon>
        <taxon>Paraneoptera</taxon>
        <taxon>Hemiptera</taxon>
        <taxon>Heteroptera</taxon>
        <taxon>Panheteroptera</taxon>
        <taxon>Cimicomorpha</taxon>
        <taxon>Miridae</taxon>
        <taxon>Dicyphina</taxon>
        <taxon>Nesidiocoris</taxon>
    </lineage>
</organism>